<dbReference type="RefSeq" id="WP_085773463.1">
    <property type="nucleotide sequence ID" value="NZ_AP027149.1"/>
</dbReference>
<dbReference type="SUPFAM" id="SSF46626">
    <property type="entry name" value="Cytochrome c"/>
    <property type="match status" value="1"/>
</dbReference>
<evidence type="ECO:0000256" key="4">
    <source>
        <dbReference type="PROSITE-ProRule" id="PRU00433"/>
    </source>
</evidence>
<dbReference type="GO" id="GO:0046872">
    <property type="term" value="F:metal ion binding"/>
    <property type="evidence" value="ECO:0007669"/>
    <property type="project" value="UniProtKB-KW"/>
</dbReference>
<keyword evidence="3 4" id="KW-0408">Iron</keyword>
<dbReference type="OrthoDB" id="417271at2"/>
<accession>A0A1W6N0H3</accession>
<sequence length="595" mass="64813">MRCTRGLRALSVAAAALALFASAPLSRAAEKIDQGPNWTTVAQRDFYARDQGSRLIPWAWISALKQADGKPFMAESLDRYGYLPNPESSPPGLPVGWVVISQDGADMLGITCAACHTRQIEVHGKSYRIDGGPAIADLGSFWRDLDKAVGKLLSDDATFEEFASAVLGGGKIPEKEKALREQVQAWQKREHAIADRGLPKDRLWGPGRIDAVGMILNRLTGLDIGPEPSFLIEDNLQTADAPVRPPFLWNAALQDKTQWPGFSDNGDWLLGLARNLGEVYGVFGIVHPQKDPSHLLGFDLNKDSTAQYEGLLALERDIQLIGPPKWPRDWPLDPALASAGEAIFNRPTASGGCVECHGIRPGAKRMFNSDTWATPVQDVGTDSREYRGLARPAKTGALEGAWIPDTASPYHTPPLKPVDAAVHVLSVAGKGAVWQHFVPIFVTPQKRDEIDRLLSQPDGPPPRIAEAQRMTEALKGAFPAEGTAERASAPAPEFKYESRVLQGIWAAAPYLHNASVPTLTELLKPAAERVKAFKVGPRYDIDNVGLAEDQTKFDFTLQTTDCSERDSGDSRCGHPFGTTLSADEKKALLEYLKTL</sequence>
<dbReference type="GO" id="GO:0020037">
    <property type="term" value="F:heme binding"/>
    <property type="evidence" value="ECO:0007669"/>
    <property type="project" value="InterPro"/>
</dbReference>
<gene>
    <name evidence="7" type="ORF">B1812_03225</name>
</gene>
<dbReference type="AlphaFoldDB" id="A0A1W6N0H3"/>
<dbReference type="STRING" id="655015.B1812_03225"/>
<name>A0A1W6N0H3_9HYPH</name>
<dbReference type="GO" id="GO:0009055">
    <property type="term" value="F:electron transfer activity"/>
    <property type="evidence" value="ECO:0007669"/>
    <property type="project" value="InterPro"/>
</dbReference>
<dbReference type="EMBL" id="CP019948">
    <property type="protein sequence ID" value="ARN83325.1"/>
    <property type="molecule type" value="Genomic_DNA"/>
</dbReference>
<evidence type="ECO:0000256" key="1">
    <source>
        <dbReference type="ARBA" id="ARBA00022617"/>
    </source>
</evidence>
<dbReference type="InterPro" id="IPR051395">
    <property type="entry name" value="Cytochrome_c_Peroxidase/MauG"/>
</dbReference>
<dbReference type="PROSITE" id="PS51007">
    <property type="entry name" value="CYTC"/>
    <property type="match status" value="1"/>
</dbReference>
<dbReference type="Gene3D" id="1.10.760.10">
    <property type="entry name" value="Cytochrome c-like domain"/>
    <property type="match status" value="1"/>
</dbReference>
<keyword evidence="8" id="KW-1185">Reference proteome</keyword>
<dbReference type="Pfam" id="PF21419">
    <property type="entry name" value="RoxA-like_Cyt-c"/>
    <property type="match status" value="1"/>
</dbReference>
<dbReference type="PANTHER" id="PTHR30600:SF9">
    <property type="entry name" value="BLR7738 PROTEIN"/>
    <property type="match status" value="1"/>
</dbReference>
<reference evidence="7 8" key="1">
    <citation type="submission" date="2017-02" db="EMBL/GenBank/DDBJ databases">
        <authorList>
            <person name="Peterson S.W."/>
        </authorList>
    </citation>
    <scope>NUCLEOTIDE SEQUENCE [LARGE SCALE GENOMIC DNA]</scope>
    <source>
        <strain evidence="7 8">S285</strain>
    </source>
</reference>
<evidence type="ECO:0000256" key="2">
    <source>
        <dbReference type="ARBA" id="ARBA00022723"/>
    </source>
</evidence>
<dbReference type="NCBIfam" id="NF040606">
    <property type="entry name" value="CytoC_perox"/>
    <property type="match status" value="1"/>
</dbReference>
<feature type="chain" id="PRO_5012258542" description="Cytochrome c domain-containing protein" evidence="5">
    <location>
        <begin position="29"/>
        <end position="595"/>
    </location>
</feature>
<keyword evidence="5" id="KW-0732">Signal</keyword>
<evidence type="ECO:0000259" key="6">
    <source>
        <dbReference type="PROSITE" id="PS51007"/>
    </source>
</evidence>
<dbReference type="InterPro" id="IPR036909">
    <property type="entry name" value="Cyt_c-like_dom_sf"/>
</dbReference>
<evidence type="ECO:0000313" key="7">
    <source>
        <dbReference type="EMBL" id="ARN83325.1"/>
    </source>
</evidence>
<keyword evidence="1 4" id="KW-0349">Heme</keyword>
<evidence type="ECO:0000256" key="5">
    <source>
        <dbReference type="SAM" id="SignalP"/>
    </source>
</evidence>
<dbReference type="KEGG" id="mbry:B1812_03225"/>
<dbReference type="Proteomes" id="UP000193978">
    <property type="component" value="Chromosome"/>
</dbReference>
<keyword evidence="2 4" id="KW-0479">Metal-binding</keyword>
<dbReference type="InterPro" id="IPR009056">
    <property type="entry name" value="Cyt_c-like_dom"/>
</dbReference>
<proteinExistence type="predicted"/>
<dbReference type="InterPro" id="IPR047758">
    <property type="entry name" value="CytoC_perox"/>
</dbReference>
<dbReference type="PANTHER" id="PTHR30600">
    <property type="entry name" value="CYTOCHROME C PEROXIDASE-RELATED"/>
    <property type="match status" value="1"/>
</dbReference>
<evidence type="ECO:0000256" key="3">
    <source>
        <dbReference type="ARBA" id="ARBA00023004"/>
    </source>
</evidence>
<evidence type="ECO:0000313" key="8">
    <source>
        <dbReference type="Proteomes" id="UP000193978"/>
    </source>
</evidence>
<feature type="signal peptide" evidence="5">
    <location>
        <begin position="1"/>
        <end position="28"/>
    </location>
</feature>
<dbReference type="GO" id="GO:0004130">
    <property type="term" value="F:cytochrome-c peroxidase activity"/>
    <property type="evidence" value="ECO:0007669"/>
    <property type="project" value="TreeGrafter"/>
</dbReference>
<feature type="domain" description="Cytochrome c" evidence="6">
    <location>
        <begin position="335"/>
        <end position="595"/>
    </location>
</feature>
<organism evidence="7 8">
    <name type="scientific">Methylocystis bryophila</name>
    <dbReference type="NCBI Taxonomy" id="655015"/>
    <lineage>
        <taxon>Bacteria</taxon>
        <taxon>Pseudomonadati</taxon>
        <taxon>Pseudomonadota</taxon>
        <taxon>Alphaproteobacteria</taxon>
        <taxon>Hyphomicrobiales</taxon>
        <taxon>Methylocystaceae</taxon>
        <taxon>Methylocystis</taxon>
    </lineage>
</organism>
<protein>
    <recommendedName>
        <fullName evidence="6">Cytochrome c domain-containing protein</fullName>
    </recommendedName>
</protein>